<proteinExistence type="predicted"/>
<evidence type="ECO:0000313" key="1">
    <source>
        <dbReference type="EMBL" id="MBY0757467.1"/>
    </source>
</evidence>
<gene>
    <name evidence="1" type="ORF">K5V21_18870</name>
</gene>
<reference evidence="1 2" key="1">
    <citation type="journal article" date="2021" name="Cell Host Microbe">
        <title>in vivo commensal control of Clostridioides difficile virulence.</title>
        <authorList>
            <person name="Girinathan B.P."/>
            <person name="Dibenedetto N."/>
            <person name="Worley J.N."/>
            <person name="Peltier J."/>
            <person name="Arrieta-Ortiz M.L."/>
            <person name="Rupa Christinal Immanuel S."/>
            <person name="Lavin R."/>
            <person name="Delaney M.L."/>
            <person name="Cummins C."/>
            <person name="Hoffmann M."/>
            <person name="Luo Y."/>
            <person name="Gonzalez-Escalona N."/>
            <person name="Allard M."/>
            <person name="Onderdonk A.B."/>
            <person name="Gerber G.K."/>
            <person name="Sonenshein A.L."/>
            <person name="Baliga N."/>
            <person name="Dupuy B."/>
            <person name="Bry L."/>
        </authorList>
    </citation>
    <scope>NUCLEOTIDE SEQUENCE [LARGE SCALE GENOMIC DNA]</scope>
    <source>
        <strain evidence="1 2">DSM 599</strain>
    </source>
</reference>
<organism evidence="1 2">
    <name type="scientific">Clostridium sardiniense</name>
    <name type="common">Clostridium absonum</name>
    <dbReference type="NCBI Taxonomy" id="29369"/>
    <lineage>
        <taxon>Bacteria</taxon>
        <taxon>Bacillati</taxon>
        <taxon>Bacillota</taxon>
        <taxon>Clostridia</taxon>
        <taxon>Eubacteriales</taxon>
        <taxon>Clostridiaceae</taxon>
        <taxon>Clostridium</taxon>
    </lineage>
</organism>
<keyword evidence="2" id="KW-1185">Reference proteome</keyword>
<dbReference type="EMBL" id="JAIKTU010000032">
    <property type="protein sequence ID" value="MBY0757467.1"/>
    <property type="molecule type" value="Genomic_DNA"/>
</dbReference>
<sequence>MIKSMKLIIERDKYEPIEINLEAWQGLVISELLGLEVILSADNQNKYTIKRDSKDEVMKRIGKLKK</sequence>
<name>A0ABS7L3E4_CLOSR</name>
<comment type="caution">
    <text evidence="1">The sequence shown here is derived from an EMBL/GenBank/DDBJ whole genome shotgun (WGS) entry which is preliminary data.</text>
</comment>
<dbReference type="RefSeq" id="WP_221862627.1">
    <property type="nucleotide sequence ID" value="NZ_JAIKTU010000032.1"/>
</dbReference>
<dbReference type="Proteomes" id="UP001299068">
    <property type="component" value="Unassembled WGS sequence"/>
</dbReference>
<evidence type="ECO:0000313" key="2">
    <source>
        <dbReference type="Proteomes" id="UP001299068"/>
    </source>
</evidence>
<accession>A0ABS7L3E4</accession>
<protein>
    <submittedName>
        <fullName evidence="1">Uncharacterized protein</fullName>
    </submittedName>
</protein>